<keyword evidence="7" id="KW-1185">Reference proteome</keyword>
<evidence type="ECO:0000256" key="1">
    <source>
        <dbReference type="ARBA" id="ARBA00004606"/>
    </source>
</evidence>
<proteinExistence type="predicted"/>
<evidence type="ECO:0000256" key="5">
    <source>
        <dbReference type="ARBA" id="ARBA00023180"/>
    </source>
</evidence>
<sequence>MAFVFFTRGSVPMLPLWERFFRGHEKLYSIYVHAHPKYRIKASKDSPFHGYMLAIDAKKRLLVNALLDFSNEWFPFLSESCIPVYKFHHHVCISHTIKTQLCGVLYELSSDGRGRYFHQILPKIQLHQWRKGSQWLAIQRDLAIYIVYETKCHVVFKKH</sequence>
<name>U5GKV9_POPTR</name>
<dbReference type="EMBL" id="CM009292">
    <property type="protein sequence ID" value="PNT42928.1"/>
    <property type="molecule type" value="Genomic_DNA"/>
</dbReference>
<evidence type="ECO:0000313" key="7">
    <source>
        <dbReference type="Proteomes" id="UP000006729"/>
    </source>
</evidence>
<feature type="non-terminal residue" evidence="6">
    <location>
        <position position="159"/>
    </location>
</feature>
<dbReference type="GO" id="GO:0016757">
    <property type="term" value="F:glycosyltransferase activity"/>
    <property type="evidence" value="ECO:0007669"/>
    <property type="project" value="UniProtKB-KW"/>
</dbReference>
<dbReference type="Pfam" id="PF02485">
    <property type="entry name" value="Branch"/>
    <property type="match status" value="1"/>
</dbReference>
<accession>U5GKV9</accession>
<dbReference type="InParanoid" id="U5GKV9"/>
<dbReference type="AlphaFoldDB" id="U5GKV9"/>
<dbReference type="InterPro" id="IPR044174">
    <property type="entry name" value="BC10-like"/>
</dbReference>
<keyword evidence="2" id="KW-0328">Glycosyltransferase</keyword>
<dbReference type="GO" id="GO:0016020">
    <property type="term" value="C:membrane"/>
    <property type="evidence" value="ECO:0007669"/>
    <property type="project" value="UniProtKB-SubCell"/>
</dbReference>
<keyword evidence="3" id="KW-0808">Transferase</keyword>
<reference evidence="6 7" key="1">
    <citation type="journal article" date="2006" name="Science">
        <title>The genome of black cottonwood, Populus trichocarpa (Torr. &amp; Gray).</title>
        <authorList>
            <person name="Tuskan G.A."/>
            <person name="Difazio S."/>
            <person name="Jansson S."/>
            <person name="Bohlmann J."/>
            <person name="Grigoriev I."/>
            <person name="Hellsten U."/>
            <person name="Putnam N."/>
            <person name="Ralph S."/>
            <person name="Rombauts S."/>
            <person name="Salamov A."/>
            <person name="Schein J."/>
            <person name="Sterck L."/>
            <person name="Aerts A."/>
            <person name="Bhalerao R.R."/>
            <person name="Bhalerao R.P."/>
            <person name="Blaudez D."/>
            <person name="Boerjan W."/>
            <person name="Brun A."/>
            <person name="Brunner A."/>
            <person name="Busov V."/>
            <person name="Campbell M."/>
            <person name="Carlson J."/>
            <person name="Chalot M."/>
            <person name="Chapman J."/>
            <person name="Chen G.L."/>
            <person name="Cooper D."/>
            <person name="Coutinho P.M."/>
            <person name="Couturier J."/>
            <person name="Covert S."/>
            <person name="Cronk Q."/>
            <person name="Cunningham R."/>
            <person name="Davis J."/>
            <person name="Degroeve S."/>
            <person name="Dejardin A."/>
            <person name="Depamphilis C."/>
            <person name="Detter J."/>
            <person name="Dirks B."/>
            <person name="Dubchak I."/>
            <person name="Duplessis S."/>
            <person name="Ehlting J."/>
            <person name="Ellis B."/>
            <person name="Gendler K."/>
            <person name="Goodstein D."/>
            <person name="Gribskov M."/>
            <person name="Grimwood J."/>
            <person name="Groover A."/>
            <person name="Gunter L."/>
            <person name="Hamberger B."/>
            <person name="Heinze B."/>
            <person name="Helariutta Y."/>
            <person name="Henrissat B."/>
            <person name="Holligan D."/>
            <person name="Holt R."/>
            <person name="Huang W."/>
            <person name="Islam-Faridi N."/>
            <person name="Jones S."/>
            <person name="Jones-Rhoades M."/>
            <person name="Jorgensen R."/>
            <person name="Joshi C."/>
            <person name="Kangasjarvi J."/>
            <person name="Karlsson J."/>
            <person name="Kelleher C."/>
            <person name="Kirkpatrick R."/>
            <person name="Kirst M."/>
            <person name="Kohler A."/>
            <person name="Kalluri U."/>
            <person name="Larimer F."/>
            <person name="Leebens-Mack J."/>
            <person name="Leple J.C."/>
            <person name="Locascio P."/>
            <person name="Lou Y."/>
            <person name="Lucas S."/>
            <person name="Martin F."/>
            <person name="Montanini B."/>
            <person name="Napoli C."/>
            <person name="Nelson D.R."/>
            <person name="Nelson C."/>
            <person name="Nieminen K."/>
            <person name="Nilsson O."/>
            <person name="Pereda V."/>
            <person name="Peter G."/>
            <person name="Philippe R."/>
            <person name="Pilate G."/>
            <person name="Poliakov A."/>
            <person name="Razumovskaya J."/>
            <person name="Richardson P."/>
            <person name="Rinaldi C."/>
            <person name="Ritland K."/>
            <person name="Rouze P."/>
            <person name="Ryaboy D."/>
            <person name="Schmutz J."/>
            <person name="Schrader J."/>
            <person name="Segerman B."/>
            <person name="Shin H."/>
            <person name="Siddiqui A."/>
            <person name="Sterky F."/>
            <person name="Terry A."/>
            <person name="Tsai C.J."/>
            <person name="Uberbacher E."/>
            <person name="Unneberg P."/>
            <person name="Vahala J."/>
            <person name="Wall K."/>
            <person name="Wessler S."/>
            <person name="Yang G."/>
            <person name="Yin T."/>
            <person name="Douglas C."/>
            <person name="Marra M."/>
            <person name="Sandberg G."/>
            <person name="Van de Peer Y."/>
            <person name="Rokhsar D."/>
        </authorList>
    </citation>
    <scope>NUCLEOTIDE SEQUENCE [LARGE SCALE GENOMIC DNA]</scope>
    <source>
        <strain evidence="7">cv. Nisqually</strain>
    </source>
</reference>
<evidence type="ECO:0000256" key="3">
    <source>
        <dbReference type="ARBA" id="ARBA00022679"/>
    </source>
</evidence>
<dbReference type="PANTHER" id="PTHR31042:SF3">
    <property type="entry name" value="OS08G0110400 PROTEIN"/>
    <property type="match status" value="1"/>
</dbReference>
<dbReference type="InterPro" id="IPR003406">
    <property type="entry name" value="Glyco_trans_14"/>
</dbReference>
<dbReference type="HOGENOM" id="CLU_140773_0_0_1"/>
<dbReference type="eggNOG" id="ENOG502QREK">
    <property type="taxonomic scope" value="Eukaryota"/>
</dbReference>
<gene>
    <name evidence="6" type="ORF">POPTR_003G002700</name>
</gene>
<keyword evidence="5" id="KW-0325">Glycoprotein</keyword>
<evidence type="ECO:0000313" key="6">
    <source>
        <dbReference type="EMBL" id="PNT42928.1"/>
    </source>
</evidence>
<organism evidence="6 7">
    <name type="scientific">Populus trichocarpa</name>
    <name type="common">Western balsam poplar</name>
    <name type="synonym">Populus balsamifera subsp. trichocarpa</name>
    <dbReference type="NCBI Taxonomy" id="3694"/>
    <lineage>
        <taxon>Eukaryota</taxon>
        <taxon>Viridiplantae</taxon>
        <taxon>Streptophyta</taxon>
        <taxon>Embryophyta</taxon>
        <taxon>Tracheophyta</taxon>
        <taxon>Spermatophyta</taxon>
        <taxon>Magnoliopsida</taxon>
        <taxon>eudicotyledons</taxon>
        <taxon>Gunneridae</taxon>
        <taxon>Pentapetalae</taxon>
        <taxon>rosids</taxon>
        <taxon>fabids</taxon>
        <taxon>Malpighiales</taxon>
        <taxon>Salicaceae</taxon>
        <taxon>Saliceae</taxon>
        <taxon>Populus</taxon>
    </lineage>
</organism>
<protein>
    <submittedName>
        <fullName evidence="6">Uncharacterized protein</fullName>
    </submittedName>
</protein>
<dbReference type="PANTHER" id="PTHR31042">
    <property type="entry name" value="CORE-2/I-BRANCHING BETA-1,6-N-ACETYLGLUCOSAMINYLTRANSFERASE FAMILY PROTEIN-RELATED"/>
    <property type="match status" value="1"/>
</dbReference>
<dbReference type="Proteomes" id="UP000006729">
    <property type="component" value="Chromosome 3"/>
</dbReference>
<evidence type="ECO:0000256" key="4">
    <source>
        <dbReference type="ARBA" id="ARBA00023136"/>
    </source>
</evidence>
<dbReference type="STRING" id="3694.U5GKV9"/>
<keyword evidence="4" id="KW-0472">Membrane</keyword>
<evidence type="ECO:0000256" key="2">
    <source>
        <dbReference type="ARBA" id="ARBA00022676"/>
    </source>
</evidence>
<comment type="subcellular location">
    <subcellularLocation>
        <location evidence="1">Membrane</location>
        <topology evidence="1">Single-pass type II membrane protein</topology>
    </subcellularLocation>
</comment>